<dbReference type="Proteomes" id="UP000000763">
    <property type="component" value="Chromosome 11"/>
</dbReference>
<evidence type="ECO:0000313" key="2">
    <source>
        <dbReference type="EMBL" id="AAX96231.1"/>
    </source>
</evidence>
<evidence type="ECO:0000313" key="3">
    <source>
        <dbReference type="Proteomes" id="UP000000763"/>
    </source>
</evidence>
<gene>
    <name evidence="2" type="ordered locus">LOC_Os11g17280</name>
</gene>
<dbReference type="Gene3D" id="2.40.70.10">
    <property type="entry name" value="Acid Proteases"/>
    <property type="match status" value="1"/>
</dbReference>
<evidence type="ECO:0000256" key="1">
    <source>
        <dbReference type="SAM" id="Coils"/>
    </source>
</evidence>
<dbReference type="InterPro" id="IPR021109">
    <property type="entry name" value="Peptidase_aspartic_dom_sf"/>
</dbReference>
<dbReference type="EMBL" id="AC135957">
    <property type="protein sequence ID" value="AAX96231.1"/>
    <property type="molecule type" value="Genomic_DNA"/>
</dbReference>
<accession>Q2R7A4</accession>
<sequence length="1505" mass="176471">MDISRSLFRRIASRDDNCSDKQKGKYDDIDELKDVAQVDKQLERYQRDTLRAIRPQQVYCMGFFENKNGLYRISREVELSVLTKPVELKIVAKEFENSLKYSGYKYIHQDKMSFGFQTKGYEEFKGTNLLISIEFIGRLTNRSASKYKINVNDVIEKMHSKGIKFMSPLIIDSEERAGEKWPISEFIKNKTLSQPENFISYQDSKGNVSIRFTNYKTRASDDLDAESSDRDIIDNRRHSISELMEKLDHESEIKYYEDKLRDIADEYNNSMKSEWPKIRDKKLYFYRELSRIKKQKKEKSLAIETPRTQEIKIEQIKSEEPREEIQKLDKVLSEEEQWEVNEKLLLESYEEENNLIEEIENIEEEDNAEQYNDFIDSLDEEGESAKVLWEQWVEKNPNNYEELKRAGSNPHNFANVISNIIIAEDPELGYTTLQNERLKEIEKLTLTSWKGIKEFSQHYLYNATTAKQGYNRGIVERYFNKLPDPLGSMIFEEYKKETEGAEINISQAITFVFKQLRKICTGIQAQRSMKHSDYNFCNKIVQIPLSYGEDKPRNHLSRTCPNKDQKRYSSKYEEQERVLIIDSVNENILVCDDEIKDDESIYSIIETDEVETINEEYESSDEELDLIDELAGLKVEMMDQLNCEHDWIRGKGDYNIKCAFCIYYPSQENRVTCSICLKQACAECIKANKQKWRKEIELESDEKILSSRVRVLENRLNKLEIELENLKNNCDIKALPENKDIQNTEFKEQLITLKDSNTAKIIQLRDAITNFGNKYIVRLPFKEILGIRIPVKVKLTPKVSYKILALVDTGCTKNIIHDKYFTRCPEIVHTIDDNKAEVSTDMSGIKKIHNQLAYNMEVYINATKYIIDEITIRDLSMINDDMIIGLRFLQQSVQTTVIHEQGITFIPYQNNVPYISEVRKCGGVSPKLDNLEVPNLESEERINEYELSENIDNYSFSSYLPKSMELPGKTSWEDRYLLKATKDFEYICREMASQKSEWLTNMSSWRLPQLPRGHGERFNHNFRITELQQGLLNLLWQTKNKKEKAHALNGLAYYFKNFVPSDQKITEKRAKIQDIPHHEERLLDYREEKSRDGQDILPMEVEQSMATDKNTKVFSDKILISADPASSMVAFHININNLLQSFPHNKPSSSTKRHDTIPQTPYILHNHPNLFLPQYILRTQPKAPCRSCAYKDSCKKKLKSQNPMSTTYENLQPRLSFKTEQTLSCFGQDILDLVWQKFKERQMKIFLGLQDYFFDLLEGRERNPAIRVIIYMLPLLRLDEQAISDPSYRFLVLKAEINLQRFRNLPTYNHEEISLQTIIDHGLVNSIYATLDQILQSDLGNAVKDVCRRLGHGRYRIIFSSIPPKFTPPVRPAIHYIYIMKGQFNFQEDGPSKLLDEEEEIYTTVANHENWRLFSEAAEIEEAITTDYEYQLVFQNKITRIFISKFYNQSYEYFKGAGRIIKPDFGNECSKKSYYRSLAQWFQKTEPSEIDTVQSAPMIINEDNE</sequence>
<reference evidence="3" key="1">
    <citation type="journal article" date="2005" name="Nature">
        <title>The map-based sequence of the rice genome.</title>
        <authorList>
            <consortium name="International rice genome sequencing project (IRGSP)"/>
            <person name="Matsumoto T."/>
            <person name="Wu J."/>
            <person name="Kanamori H."/>
            <person name="Katayose Y."/>
            <person name="Fujisawa M."/>
            <person name="Namiki N."/>
            <person name="Mizuno H."/>
            <person name="Yamamoto K."/>
            <person name="Antonio B.A."/>
            <person name="Baba T."/>
            <person name="Sakata K."/>
            <person name="Nagamura Y."/>
            <person name="Aoki H."/>
            <person name="Arikawa K."/>
            <person name="Arita K."/>
            <person name="Bito T."/>
            <person name="Chiden Y."/>
            <person name="Fujitsuka N."/>
            <person name="Fukunaka R."/>
            <person name="Hamada M."/>
            <person name="Harada C."/>
            <person name="Hayashi A."/>
            <person name="Hijishita S."/>
            <person name="Honda M."/>
            <person name="Hosokawa S."/>
            <person name="Ichikawa Y."/>
            <person name="Idonuma A."/>
            <person name="Iijima M."/>
            <person name="Ikeda M."/>
            <person name="Ikeno M."/>
            <person name="Ito K."/>
            <person name="Ito S."/>
            <person name="Ito T."/>
            <person name="Ito Y."/>
            <person name="Ito Y."/>
            <person name="Iwabuchi A."/>
            <person name="Kamiya K."/>
            <person name="Karasawa W."/>
            <person name="Kurita K."/>
            <person name="Katagiri S."/>
            <person name="Kikuta A."/>
            <person name="Kobayashi H."/>
            <person name="Kobayashi N."/>
            <person name="Machita K."/>
            <person name="Maehara T."/>
            <person name="Masukawa M."/>
            <person name="Mizubayashi T."/>
            <person name="Mukai Y."/>
            <person name="Nagasaki H."/>
            <person name="Nagata Y."/>
            <person name="Naito S."/>
            <person name="Nakashima M."/>
            <person name="Nakama Y."/>
            <person name="Nakamichi Y."/>
            <person name="Nakamura M."/>
            <person name="Meguro A."/>
            <person name="Negishi M."/>
            <person name="Ohta I."/>
            <person name="Ohta T."/>
            <person name="Okamoto M."/>
            <person name="Ono N."/>
            <person name="Saji S."/>
            <person name="Sakaguchi M."/>
            <person name="Sakai K."/>
            <person name="Shibata M."/>
            <person name="Shimokawa T."/>
            <person name="Song J."/>
            <person name="Takazaki Y."/>
            <person name="Terasawa K."/>
            <person name="Tsugane M."/>
            <person name="Tsuji K."/>
            <person name="Ueda S."/>
            <person name="Waki K."/>
            <person name="Yamagata H."/>
            <person name="Yamamoto M."/>
            <person name="Yamamoto S."/>
            <person name="Yamane H."/>
            <person name="Yoshiki S."/>
            <person name="Yoshihara R."/>
            <person name="Yukawa K."/>
            <person name="Zhong H."/>
            <person name="Yano M."/>
            <person name="Yuan Q."/>
            <person name="Ouyang S."/>
            <person name="Liu J."/>
            <person name="Jones K.M."/>
            <person name="Gansberger K."/>
            <person name="Moffat K."/>
            <person name="Hill J."/>
            <person name="Bera J."/>
            <person name="Fadrosh D."/>
            <person name="Jin S."/>
            <person name="Johri S."/>
            <person name="Kim M."/>
            <person name="Overton L."/>
            <person name="Reardon M."/>
            <person name="Tsitrin T."/>
            <person name="Vuong H."/>
            <person name="Weaver B."/>
            <person name="Ciecko A."/>
            <person name="Tallon L."/>
            <person name="Jackson J."/>
            <person name="Pai G."/>
            <person name="Aken S.V."/>
            <person name="Utterback T."/>
            <person name="Reidmuller S."/>
            <person name="Feldblyum T."/>
            <person name="Hsiao J."/>
            <person name="Zismann V."/>
            <person name="Iobst S."/>
            <person name="de Vazeille A.R."/>
            <person name="Buell C.R."/>
            <person name="Ying K."/>
            <person name="Li Y."/>
            <person name="Lu T."/>
            <person name="Huang Y."/>
            <person name="Zhao Q."/>
            <person name="Feng Q."/>
            <person name="Zhang L."/>
            <person name="Zhu J."/>
            <person name="Weng Q."/>
            <person name="Mu J."/>
            <person name="Lu Y."/>
            <person name="Fan D."/>
            <person name="Liu Y."/>
            <person name="Guan J."/>
            <person name="Zhang Y."/>
            <person name="Yu S."/>
            <person name="Liu X."/>
            <person name="Zhang Y."/>
            <person name="Hong G."/>
            <person name="Han B."/>
            <person name="Choisne N."/>
            <person name="Demange N."/>
            <person name="Orjeda G."/>
            <person name="Samain S."/>
            <person name="Cattolico L."/>
            <person name="Pelletier E."/>
            <person name="Couloux A."/>
            <person name="Segurens B."/>
            <person name="Wincker P."/>
            <person name="D'Hont A."/>
            <person name="Scarpelli C."/>
            <person name="Weissenbach J."/>
            <person name="Salanoubat M."/>
            <person name="Quetier F."/>
            <person name="Yu Y."/>
            <person name="Kim H.R."/>
            <person name="Rambo T."/>
            <person name="Currie J."/>
            <person name="Collura K."/>
            <person name="Luo M."/>
            <person name="Yang T."/>
            <person name="Ammiraju J.S.S."/>
            <person name="Engler F."/>
            <person name="Soderlund C."/>
            <person name="Wing R.A."/>
            <person name="Palmer L.E."/>
            <person name="de la Bastide M."/>
            <person name="Spiegel L."/>
            <person name="Nascimento L."/>
            <person name="Zutavern T."/>
            <person name="O'Shaughnessy A."/>
            <person name="Dike S."/>
            <person name="Dedhia N."/>
            <person name="Preston R."/>
            <person name="Balija V."/>
            <person name="McCombie W.R."/>
            <person name="Chow T."/>
            <person name="Chen H."/>
            <person name="Chung M."/>
            <person name="Chen C."/>
            <person name="Shaw J."/>
            <person name="Wu H."/>
            <person name="Hsiao K."/>
            <person name="Chao Y."/>
            <person name="Chu M."/>
            <person name="Cheng C."/>
            <person name="Hour A."/>
            <person name="Lee P."/>
            <person name="Lin S."/>
            <person name="Lin Y."/>
            <person name="Liou J."/>
            <person name="Liu S."/>
            <person name="Hsing Y."/>
            <person name="Raghuvanshi S."/>
            <person name="Mohanty A."/>
            <person name="Bharti A.K."/>
            <person name="Gaur A."/>
            <person name="Gupta V."/>
            <person name="Kumar D."/>
            <person name="Ravi V."/>
            <person name="Vij S."/>
            <person name="Kapur A."/>
            <person name="Khurana P."/>
            <person name="Khurana P."/>
            <person name="Khurana J.P."/>
            <person name="Tyagi A.K."/>
            <person name="Gaikwad K."/>
            <person name="Singh A."/>
            <person name="Dalal V."/>
            <person name="Srivastava S."/>
            <person name="Dixit A."/>
            <person name="Pal A.K."/>
            <person name="Ghazi I.A."/>
            <person name="Yadav M."/>
            <person name="Pandit A."/>
            <person name="Bhargava A."/>
            <person name="Sureshbabu K."/>
            <person name="Batra K."/>
            <person name="Sharma T.R."/>
            <person name="Mohapatra T."/>
            <person name="Singh N.K."/>
            <person name="Messing J."/>
            <person name="Nelson A.B."/>
            <person name="Fuks G."/>
            <person name="Kavchok S."/>
            <person name="Keizer G."/>
            <person name="Linton E."/>
            <person name="Llaca V."/>
            <person name="Song R."/>
            <person name="Tanyolac B."/>
            <person name="Young S."/>
            <person name="Ho-Il K."/>
            <person name="Hahn J.H."/>
            <person name="Sangsakoo G."/>
            <person name="Vanavichit A."/>
            <person name="de Mattos Luiz.A.T."/>
            <person name="Zimmer P.D."/>
            <person name="Malone G."/>
            <person name="Dellagostin O."/>
            <person name="de Oliveira A.C."/>
            <person name="Bevan M."/>
            <person name="Bancroft I."/>
            <person name="Minx P."/>
            <person name="Cordum H."/>
            <person name="Wilson R."/>
            <person name="Cheng Z."/>
            <person name="Jin W."/>
            <person name="Jiang J."/>
            <person name="Leong S.A."/>
            <person name="Iwama H."/>
            <person name="Gojobori T."/>
            <person name="Itoh T."/>
            <person name="Niimura Y."/>
            <person name="Fujii Y."/>
            <person name="Habara T."/>
            <person name="Sakai H."/>
            <person name="Sato Y."/>
            <person name="Wilson G."/>
            <person name="Kumar K."/>
            <person name="McCouch S."/>
            <person name="Juretic N."/>
            <person name="Hoen D."/>
            <person name="Wright S."/>
            <person name="Bruskiewich R."/>
            <person name="Bureau T."/>
            <person name="Miyao A."/>
            <person name="Hirochika H."/>
            <person name="Nishikawa T."/>
            <person name="Kadowaki K."/>
            <person name="Sugiura M."/>
            <person name="Burr B."/>
            <person name="Sasaki T."/>
        </authorList>
    </citation>
    <scope>NUCLEOTIDE SEQUENCE [LARGE SCALE GENOMIC DNA]</scope>
    <source>
        <strain evidence="3">cv. Nipponbare</strain>
    </source>
</reference>
<organism evidence="2 3">
    <name type="scientific">Oryza sativa subsp. japonica</name>
    <name type="common">Rice</name>
    <dbReference type="NCBI Taxonomy" id="39947"/>
    <lineage>
        <taxon>Eukaryota</taxon>
        <taxon>Viridiplantae</taxon>
        <taxon>Streptophyta</taxon>
        <taxon>Embryophyta</taxon>
        <taxon>Tracheophyta</taxon>
        <taxon>Spermatophyta</taxon>
        <taxon>Magnoliopsida</taxon>
        <taxon>Liliopsida</taxon>
        <taxon>Poales</taxon>
        <taxon>Poaceae</taxon>
        <taxon>BOP clade</taxon>
        <taxon>Oryzoideae</taxon>
        <taxon>Oryzeae</taxon>
        <taxon>Oryzinae</taxon>
        <taxon>Oryza</taxon>
        <taxon>Oryza sativa</taxon>
    </lineage>
</organism>
<name>Q2R7A4_ORYSJ</name>
<feature type="coiled-coil region" evidence="1">
    <location>
        <begin position="682"/>
        <end position="729"/>
    </location>
</feature>
<protein>
    <submittedName>
        <fullName evidence="2">Uncharacterized protein</fullName>
    </submittedName>
</protein>
<dbReference type="Pfam" id="PF22909">
    <property type="entry name" value="Caulimovir_coat_dom"/>
    <property type="match status" value="1"/>
</dbReference>
<reference evidence="3" key="2">
    <citation type="journal article" date="2008" name="Nucleic Acids Res.">
        <title>The rice annotation project database (RAP-DB): 2008 update.</title>
        <authorList>
            <consortium name="The rice annotation project (RAP)"/>
        </authorList>
    </citation>
    <scope>GENOME REANNOTATION</scope>
    <source>
        <strain evidence="3">cv. Nipponbare</strain>
    </source>
</reference>
<keyword evidence="1" id="KW-0175">Coiled coil</keyword>
<proteinExistence type="predicted"/>